<comment type="catalytic activity">
    <reaction evidence="1 8">
        <text>Hydrolytically removes 5'-nucleotides successively from the 3'-hydroxy termini of 3'-hydroxy-terminated oligonucleotides.</text>
        <dbReference type="EC" id="3.1.4.1"/>
    </reaction>
</comment>
<evidence type="ECO:0000256" key="6">
    <source>
        <dbReference type="ARBA" id="ARBA00022842"/>
    </source>
</evidence>
<feature type="domain" description="VRR-NUC" evidence="9">
    <location>
        <begin position="782"/>
        <end position="897"/>
    </location>
</feature>
<comment type="subcellular location">
    <subcellularLocation>
        <location evidence="8">Nucleus</location>
    </subcellularLocation>
</comment>
<keyword evidence="8" id="KW-0234">DNA repair</keyword>
<evidence type="ECO:0000259" key="9">
    <source>
        <dbReference type="SMART" id="SM00990"/>
    </source>
</evidence>
<dbReference type="InterPro" id="IPR049132">
    <property type="entry name" value="FAN1-like_euk"/>
</dbReference>
<name>A0ABM4DB07_HYDVU</name>
<evidence type="ECO:0000256" key="3">
    <source>
        <dbReference type="ARBA" id="ARBA00022722"/>
    </source>
</evidence>
<comment type="similarity">
    <text evidence="2 8">Belongs to the FAN1 family.</text>
</comment>
<dbReference type="Pfam" id="PF08774">
    <property type="entry name" value="VRR_NUC"/>
    <property type="match status" value="1"/>
</dbReference>
<organism evidence="10 11">
    <name type="scientific">Hydra vulgaris</name>
    <name type="common">Hydra</name>
    <name type="synonym">Hydra attenuata</name>
    <dbReference type="NCBI Taxonomy" id="6087"/>
    <lineage>
        <taxon>Eukaryota</taxon>
        <taxon>Metazoa</taxon>
        <taxon>Cnidaria</taxon>
        <taxon>Hydrozoa</taxon>
        <taxon>Hydroidolina</taxon>
        <taxon>Anthoathecata</taxon>
        <taxon>Aplanulata</taxon>
        <taxon>Hydridae</taxon>
        <taxon>Hydra</taxon>
    </lineage>
</organism>
<evidence type="ECO:0000256" key="2">
    <source>
        <dbReference type="ARBA" id="ARBA00005533"/>
    </source>
</evidence>
<accession>A0ABM4DB07</accession>
<dbReference type="EC" id="3.1.4.1" evidence="8"/>
<keyword evidence="8" id="KW-0227">DNA damage</keyword>
<comment type="cofactor">
    <cofactor evidence="8">
        <name>Mg(2+)</name>
        <dbReference type="ChEBI" id="CHEBI:18420"/>
    </cofactor>
    <cofactor evidence="8">
        <name>Mn(2+)</name>
        <dbReference type="ChEBI" id="CHEBI:29035"/>
    </cofactor>
</comment>
<keyword evidence="10" id="KW-1185">Reference proteome</keyword>
<evidence type="ECO:0000256" key="8">
    <source>
        <dbReference type="RuleBase" id="RU365033"/>
    </source>
</evidence>
<dbReference type="GeneID" id="101239383"/>
<sequence>MTSTHKKKCSKLVQNSACPACGIQIDRQKINHHLDAECVSTKSLHKHINEDFLVIKSNSDKKKDFQTDSKIYDKISNSASININQDSENNSFFSSSSLDTTNCKNSLAKKSSSYEVLVIDDDDDHDHDNDCNKSNKISSNKKKSLVIPVKNFLSDQWKSKLKNLAGKLSEFSNKHIIFEESCIKEWRKELNPFRLFGLNSHQNQKIKLFETVKKSSKINKNLVFEEAHDISNNLNEEDKHKMELIKTIDIKKFNVSPPYYLQNFIYIIEKVLQSNDIFTLFELNDVKVLAKCKDLSQLSLQLYVRLYLRKKGWFRCSKIQYPDISTDLNGFIDDLITNEYLTDSKHLNNLDEILHLLNANEVRQLSKEFHLVKCGTMLSKKDLCCMLKKHCLQQKSLFKNNDSSLSSLMSKKAKEYLGRCVKLNEEVAFVFTRIFTLFSITTTHYEDVMYYTGYNEIYHLLQVNNCEVKYPLYTINKKSRLFTSCDELTSYVVAAENERELDFFMEKKDFDAAYKIYTKVKPRFIGICEELVDEEKRKVIRCFSLPYFLSCYSEPWILFRICSKSVELLEKRQEYLEAVLLLELLLSQKYFGNCSRGALWERLIIDTERYLKDLTKVVLLIKTALNDPFVRTGHRLSLLQRYQRLKNSPRCKKMIFDDSLLNDILQFNEFREEILCAEIFLEGSSTQRTVFKNTSGEEQSMSHVEQFVLDHYKEKGFPNGLHGEGSVVTTLFFLLFWDIVYMDVEDAFHSDFQCSPLDMYRDCFYSNRKDAIDKKLDWLQSLPDPELRSVVEISWDKNYGTNTVGVKWDMFQNATDAGDLAVCLGSKLLSGISELFCKDFRRRRGGFPDLVLWNIKTKSCKIIEVKGPGDKLSTKQLVWLNVLTYLGADALVCYVKGGGKRKRE</sequence>
<keyword evidence="5 8" id="KW-0378">Hydrolase</keyword>
<dbReference type="InterPro" id="IPR011856">
    <property type="entry name" value="tRNA_endonuc-like_dom_sf"/>
</dbReference>
<evidence type="ECO:0000256" key="5">
    <source>
        <dbReference type="ARBA" id="ARBA00022801"/>
    </source>
</evidence>
<comment type="function">
    <text evidence="8">Nuclease required for the repair of DNA interstrand cross-links (ICL). Acts as a 5'-3' exonuclease that anchors at a cut end of DNA and cleaves DNA successively at every third nucleotide, allowing to excise an ICL from one strand through flanking incisions.</text>
</comment>
<keyword evidence="7 8" id="KW-0464">Manganese</keyword>
<dbReference type="SMART" id="SM00990">
    <property type="entry name" value="VRR_NUC"/>
    <property type="match status" value="1"/>
</dbReference>
<dbReference type="Pfam" id="PF21170">
    <property type="entry name" value="FAN1_TPR"/>
    <property type="match status" value="1"/>
</dbReference>
<dbReference type="Pfam" id="PF21315">
    <property type="entry name" value="FAN1_HTH"/>
    <property type="match status" value="1"/>
</dbReference>
<dbReference type="CDD" id="cd22326">
    <property type="entry name" value="FAN1-like"/>
    <property type="match status" value="1"/>
</dbReference>
<keyword evidence="4 8" id="KW-0479">Metal-binding</keyword>
<dbReference type="RefSeq" id="XP_065671543.1">
    <property type="nucleotide sequence ID" value="XM_065815471.1"/>
</dbReference>
<evidence type="ECO:0000313" key="10">
    <source>
        <dbReference type="Proteomes" id="UP001652625"/>
    </source>
</evidence>
<dbReference type="InterPro" id="IPR049125">
    <property type="entry name" value="FAN1-like_WH"/>
</dbReference>
<dbReference type="PANTHER" id="PTHR15749">
    <property type="entry name" value="FANCONI-ASSOCIATED NUCLEASE 1"/>
    <property type="match status" value="1"/>
</dbReference>
<dbReference type="PANTHER" id="PTHR15749:SF4">
    <property type="entry name" value="FANCONI-ASSOCIATED NUCLEASE 1"/>
    <property type="match status" value="1"/>
</dbReference>
<evidence type="ECO:0000256" key="7">
    <source>
        <dbReference type="ARBA" id="ARBA00023211"/>
    </source>
</evidence>
<evidence type="ECO:0000313" key="11">
    <source>
        <dbReference type="RefSeq" id="XP_065671541.1"/>
    </source>
</evidence>
<dbReference type="InterPro" id="IPR014883">
    <property type="entry name" value="VRR_NUC"/>
</dbReference>
<dbReference type="InterPro" id="IPR049126">
    <property type="entry name" value="FAN1-like_TPR"/>
</dbReference>
<dbReference type="RefSeq" id="XP_065671541.1">
    <property type="nucleotide sequence ID" value="XM_065815469.1"/>
</dbReference>
<dbReference type="InterPro" id="IPR033315">
    <property type="entry name" value="Fan1-like"/>
</dbReference>
<protein>
    <recommendedName>
        <fullName evidence="8">Fanconi-associated nuclease</fullName>
        <ecNumber evidence="8">3.1.4.1</ecNumber>
    </recommendedName>
</protein>
<evidence type="ECO:0000256" key="4">
    <source>
        <dbReference type="ARBA" id="ARBA00022723"/>
    </source>
</evidence>
<dbReference type="Gene3D" id="3.40.1350.10">
    <property type="match status" value="1"/>
</dbReference>
<evidence type="ECO:0000256" key="1">
    <source>
        <dbReference type="ARBA" id="ARBA00000983"/>
    </source>
</evidence>
<reference evidence="11 12" key="1">
    <citation type="submission" date="2025-05" db="UniProtKB">
        <authorList>
            <consortium name="RefSeq"/>
        </authorList>
    </citation>
    <scope>IDENTIFICATION</scope>
</reference>
<dbReference type="Proteomes" id="UP001652625">
    <property type="component" value="Chromosome 13"/>
</dbReference>
<keyword evidence="8" id="KW-0539">Nucleus</keyword>
<proteinExistence type="inferred from homology"/>
<keyword evidence="6 8" id="KW-0460">Magnesium</keyword>
<evidence type="ECO:0000313" key="12">
    <source>
        <dbReference type="RefSeq" id="XP_065671543.1"/>
    </source>
</evidence>
<keyword evidence="3 8" id="KW-0540">Nuclease</keyword>
<gene>
    <name evidence="11 12" type="primary">LOC101239383</name>
</gene>